<dbReference type="EC" id="1.3.5.2" evidence="11"/>
<comment type="pathway">
    <text evidence="3 11">Pyrimidine metabolism; UMP biosynthesis via de novo pathway; orotate from (S)-dihydroorotate (quinone route): step 1/1.</text>
</comment>
<dbReference type="InterPro" id="IPR005719">
    <property type="entry name" value="Dihydroorotate_DH_2"/>
</dbReference>
<comment type="similarity">
    <text evidence="4 11">Belongs to the dihydroorotate dehydrogenase family. Type 2 subfamily.</text>
</comment>
<feature type="binding site" evidence="11">
    <location>
        <position position="196"/>
    </location>
    <ligand>
        <name>substrate</name>
    </ligand>
</feature>
<comment type="subcellular location">
    <subcellularLocation>
        <location evidence="11">Cell membrane</location>
        <topology evidence="11">Peripheral membrane protein</topology>
    </subcellularLocation>
    <subcellularLocation>
        <location evidence="2">Membrane</location>
    </subcellularLocation>
</comment>
<dbReference type="PROSITE" id="PS00911">
    <property type="entry name" value="DHODEHASE_1"/>
    <property type="match status" value="1"/>
</dbReference>
<name>M6JX49_9LEPT</name>
<dbReference type="InterPro" id="IPR013785">
    <property type="entry name" value="Aldolase_TIM"/>
</dbReference>
<dbReference type="Proteomes" id="UP000012106">
    <property type="component" value="Unassembled WGS sequence"/>
</dbReference>
<comment type="catalytic activity">
    <reaction evidence="10 11">
        <text>(S)-dihydroorotate + a quinone = orotate + a quinol</text>
        <dbReference type="Rhea" id="RHEA:30187"/>
        <dbReference type="ChEBI" id="CHEBI:24646"/>
        <dbReference type="ChEBI" id="CHEBI:30839"/>
        <dbReference type="ChEBI" id="CHEBI:30864"/>
        <dbReference type="ChEBI" id="CHEBI:132124"/>
        <dbReference type="EC" id="1.3.5.2"/>
    </reaction>
</comment>
<comment type="cofactor">
    <cofactor evidence="11">
        <name>FMN</name>
        <dbReference type="ChEBI" id="CHEBI:58210"/>
    </cofactor>
    <text evidence="11">Binds 1 FMN per subunit.</text>
</comment>
<evidence type="ECO:0000256" key="2">
    <source>
        <dbReference type="ARBA" id="ARBA00004370"/>
    </source>
</evidence>
<evidence type="ECO:0000256" key="5">
    <source>
        <dbReference type="ARBA" id="ARBA00022630"/>
    </source>
</evidence>
<evidence type="ECO:0000259" key="12">
    <source>
        <dbReference type="Pfam" id="PF01180"/>
    </source>
</evidence>
<dbReference type="InterPro" id="IPR001295">
    <property type="entry name" value="Dihydroorotate_DH_CS"/>
</dbReference>
<feature type="binding site" evidence="11">
    <location>
        <begin position="135"/>
        <end position="139"/>
    </location>
    <ligand>
        <name>substrate</name>
    </ligand>
</feature>
<dbReference type="GO" id="GO:0005886">
    <property type="term" value="C:plasma membrane"/>
    <property type="evidence" value="ECO:0007669"/>
    <property type="project" value="UniProtKB-SubCell"/>
</dbReference>
<evidence type="ECO:0000256" key="4">
    <source>
        <dbReference type="ARBA" id="ARBA00005359"/>
    </source>
</evidence>
<dbReference type="UniPathway" id="UPA00070">
    <property type="reaction ID" value="UER00946"/>
</dbReference>
<reference evidence="13 14" key="1">
    <citation type="submission" date="2013-01" db="EMBL/GenBank/DDBJ databases">
        <authorList>
            <person name="Harkins D.M."/>
            <person name="Durkin A.S."/>
            <person name="Brinkac L.M."/>
            <person name="Haft D.H."/>
            <person name="Selengut J.D."/>
            <person name="Sanka R."/>
            <person name="DePew J."/>
            <person name="Purushe J."/>
            <person name="Hartskeerl R.A."/>
            <person name="Ahmed A."/>
            <person name="van der Linden H."/>
            <person name="Goris M.G.A."/>
            <person name="Vinetz J.M."/>
            <person name="Sutton G.G."/>
            <person name="Nierman W.C."/>
            <person name="Fouts D.E."/>
        </authorList>
    </citation>
    <scope>NUCLEOTIDE SEQUENCE [LARGE SCALE GENOMIC DNA]</scope>
    <source>
        <strain evidence="13 14">MAVJ 401</strain>
    </source>
</reference>
<dbReference type="Gene3D" id="3.20.20.70">
    <property type="entry name" value="Aldolase class I"/>
    <property type="match status" value="1"/>
</dbReference>
<feature type="binding site" evidence="11">
    <location>
        <position position="236"/>
    </location>
    <ligand>
        <name>FMN</name>
        <dbReference type="ChEBI" id="CHEBI:58210"/>
    </ligand>
</feature>
<evidence type="ECO:0000256" key="10">
    <source>
        <dbReference type="ARBA" id="ARBA00048639"/>
    </source>
</evidence>
<keyword evidence="11" id="KW-1003">Cell membrane</keyword>
<accession>M6JX49</accession>
<dbReference type="PANTHER" id="PTHR48109">
    <property type="entry name" value="DIHYDROOROTATE DEHYDROGENASE (QUINONE), MITOCHONDRIAL-RELATED"/>
    <property type="match status" value="1"/>
</dbReference>
<evidence type="ECO:0000313" key="13">
    <source>
        <dbReference type="EMBL" id="EMN20037.1"/>
    </source>
</evidence>
<dbReference type="CDD" id="cd04738">
    <property type="entry name" value="DHOD_2_like"/>
    <property type="match status" value="1"/>
</dbReference>
<feature type="active site" description="Nucleophile" evidence="11">
    <location>
        <position position="199"/>
    </location>
</feature>
<feature type="binding site" evidence="11">
    <location>
        <begin position="265"/>
        <end position="266"/>
    </location>
    <ligand>
        <name>substrate</name>
    </ligand>
</feature>
<dbReference type="EMBL" id="AHMU02000077">
    <property type="protein sequence ID" value="EMN20037.1"/>
    <property type="molecule type" value="Genomic_DNA"/>
</dbReference>
<keyword evidence="5 11" id="KW-0285">Flavoprotein</keyword>
<feature type="binding site" evidence="11">
    <location>
        <position position="287"/>
    </location>
    <ligand>
        <name>FMN</name>
        <dbReference type="ChEBI" id="CHEBI:58210"/>
    </ligand>
</feature>
<protein>
    <recommendedName>
        <fullName evidence="11">Dihydroorotate dehydrogenase (quinone)</fullName>
        <ecNumber evidence="11">1.3.5.2</ecNumber>
    </recommendedName>
    <alternativeName>
        <fullName evidence="11">DHOdehase</fullName>
        <shortName evidence="11">DHOD</shortName>
        <shortName evidence="11">DHODase</shortName>
    </alternativeName>
    <alternativeName>
        <fullName evidence="11">Dihydroorotate oxidase</fullName>
    </alternativeName>
</protein>
<dbReference type="GO" id="GO:0106430">
    <property type="term" value="F:dihydroorotate dehydrogenase (quinone) activity"/>
    <property type="evidence" value="ECO:0007669"/>
    <property type="project" value="UniProtKB-EC"/>
</dbReference>
<dbReference type="InterPro" id="IPR005720">
    <property type="entry name" value="Dihydroorotate_DH_cat"/>
</dbReference>
<dbReference type="HAMAP" id="MF_00225">
    <property type="entry name" value="DHO_dh_type2"/>
    <property type="match status" value="1"/>
</dbReference>
<dbReference type="InterPro" id="IPR050074">
    <property type="entry name" value="DHO_dehydrogenase"/>
</dbReference>
<keyword evidence="7 11" id="KW-0665">Pyrimidine biosynthesis</keyword>
<evidence type="ECO:0000256" key="1">
    <source>
        <dbReference type="ARBA" id="ARBA00003125"/>
    </source>
</evidence>
<dbReference type="SUPFAM" id="SSF51395">
    <property type="entry name" value="FMN-linked oxidoreductases"/>
    <property type="match status" value="1"/>
</dbReference>
<feature type="binding site" evidence="11">
    <location>
        <position position="196"/>
    </location>
    <ligand>
        <name>FMN</name>
        <dbReference type="ChEBI" id="CHEBI:58210"/>
    </ligand>
</feature>
<proteinExistence type="inferred from homology"/>
<feature type="binding site" evidence="11">
    <location>
        <position position="90"/>
    </location>
    <ligand>
        <name>substrate</name>
    </ligand>
</feature>
<keyword evidence="9 11" id="KW-0472">Membrane</keyword>
<feature type="binding site" evidence="11">
    <location>
        <begin position="337"/>
        <end position="338"/>
    </location>
    <ligand>
        <name>FMN</name>
        <dbReference type="ChEBI" id="CHEBI:58210"/>
    </ligand>
</feature>
<organism evidence="13 14">
    <name type="scientific">Leptospira santarosai serovar Arenal str. MAVJ 401</name>
    <dbReference type="NCBI Taxonomy" id="1049976"/>
    <lineage>
        <taxon>Bacteria</taxon>
        <taxon>Pseudomonadati</taxon>
        <taxon>Spirochaetota</taxon>
        <taxon>Spirochaetia</taxon>
        <taxon>Leptospirales</taxon>
        <taxon>Leptospiraceae</taxon>
        <taxon>Leptospira</taxon>
    </lineage>
</organism>
<evidence type="ECO:0000313" key="14">
    <source>
        <dbReference type="Proteomes" id="UP000012106"/>
    </source>
</evidence>
<comment type="subunit">
    <text evidence="11">Monomer.</text>
</comment>
<evidence type="ECO:0000256" key="6">
    <source>
        <dbReference type="ARBA" id="ARBA00022643"/>
    </source>
</evidence>
<evidence type="ECO:0000256" key="7">
    <source>
        <dbReference type="ARBA" id="ARBA00022975"/>
    </source>
</evidence>
<feature type="binding site" evidence="11">
    <location>
        <position position="201"/>
    </location>
    <ligand>
        <name>substrate</name>
    </ligand>
</feature>
<dbReference type="PROSITE" id="PS00912">
    <property type="entry name" value="DHODEHASE_2"/>
    <property type="match status" value="1"/>
</dbReference>
<comment type="caution">
    <text evidence="13">The sequence shown here is derived from an EMBL/GenBank/DDBJ whole genome shotgun (WGS) entry which is preliminary data.</text>
</comment>
<dbReference type="NCBIfam" id="NF003652">
    <property type="entry name" value="PRK05286.2-5"/>
    <property type="match status" value="1"/>
</dbReference>
<keyword evidence="6 11" id="KW-0288">FMN</keyword>
<comment type="function">
    <text evidence="1 11">Catalyzes the conversion of dihydroorotate to orotate with quinone as electron acceptor.</text>
</comment>
<dbReference type="AlphaFoldDB" id="M6JX49"/>
<feature type="binding site" evidence="11">
    <location>
        <position position="163"/>
    </location>
    <ligand>
        <name>FMN</name>
        <dbReference type="ChEBI" id="CHEBI:58210"/>
    </ligand>
</feature>
<sequence>MIGANLIVLEMFSPTLKQAAYSTFLKPLFFSLDPEKAHELAKNLLNIGEQAPGILTLVESMTSYRSDRLKTKVAGMEFENPLGMGAGFDKTGELYPFLSRMGFSHIEVGTITGQSQPGNRQPRVFRYPEDQALINRMGFNNPGADSAERIIAPQKKRKIRGINAGKTKIVSEENAVEDYVYTLKKLSPYADYAVINISSPNTPGLRNFQKQENFASLIQGIKNGLGKDFKIPLFVKFAPDMETKDLEALLESSLSLKVDGVILTNTTIDKSSLKAYPNVEKEGGLSGTPLKSRSTEFVRVAYQILKRRIPIIGVGGIDSEKAALEKILAGADLIQIYTGYIYQGPFLPLRILEFLDRFLKKQDLKTVSDLVGKEKEIRFDPK</sequence>
<evidence type="ECO:0000256" key="9">
    <source>
        <dbReference type="ARBA" id="ARBA00023136"/>
    </source>
</evidence>
<feature type="binding site" evidence="11">
    <location>
        <position position="316"/>
    </location>
    <ligand>
        <name>FMN</name>
        <dbReference type="ChEBI" id="CHEBI:58210"/>
    </ligand>
</feature>
<evidence type="ECO:0000256" key="11">
    <source>
        <dbReference type="HAMAP-Rule" id="MF_00225"/>
    </source>
</evidence>
<keyword evidence="8 11" id="KW-0560">Oxidoreductase</keyword>
<dbReference type="Pfam" id="PF01180">
    <property type="entry name" value="DHO_dh"/>
    <property type="match status" value="1"/>
</dbReference>
<feature type="binding site" evidence="11">
    <location>
        <begin position="86"/>
        <end position="90"/>
    </location>
    <ligand>
        <name>FMN</name>
        <dbReference type="ChEBI" id="CHEBI:58210"/>
    </ligand>
</feature>
<evidence type="ECO:0000256" key="8">
    <source>
        <dbReference type="ARBA" id="ARBA00023002"/>
    </source>
</evidence>
<feature type="binding site" evidence="11">
    <location>
        <position position="264"/>
    </location>
    <ligand>
        <name>FMN</name>
        <dbReference type="ChEBI" id="CHEBI:58210"/>
    </ligand>
</feature>
<dbReference type="GO" id="GO:0044205">
    <property type="term" value="P:'de novo' UMP biosynthetic process"/>
    <property type="evidence" value="ECO:0007669"/>
    <property type="project" value="UniProtKB-UniRule"/>
</dbReference>
<dbReference type="NCBIfam" id="NF003650">
    <property type="entry name" value="PRK05286.2-3"/>
    <property type="match status" value="1"/>
</dbReference>
<dbReference type="NCBIfam" id="TIGR01036">
    <property type="entry name" value="pyrD_sub2"/>
    <property type="match status" value="1"/>
</dbReference>
<dbReference type="GO" id="GO:0006207">
    <property type="term" value="P:'de novo' pyrimidine nucleobase biosynthetic process"/>
    <property type="evidence" value="ECO:0007669"/>
    <property type="project" value="UniProtKB-UniRule"/>
</dbReference>
<dbReference type="PANTHER" id="PTHR48109:SF4">
    <property type="entry name" value="DIHYDROOROTATE DEHYDROGENASE (QUINONE), MITOCHONDRIAL"/>
    <property type="match status" value="1"/>
</dbReference>
<dbReference type="GO" id="GO:0005737">
    <property type="term" value="C:cytoplasm"/>
    <property type="evidence" value="ECO:0007669"/>
    <property type="project" value="InterPro"/>
</dbReference>
<feature type="domain" description="Dihydroorotate dehydrogenase catalytic" evidence="12">
    <location>
        <begin position="69"/>
        <end position="359"/>
    </location>
</feature>
<feature type="binding site" evidence="11">
    <location>
        <position position="110"/>
    </location>
    <ligand>
        <name>FMN</name>
        <dbReference type="ChEBI" id="CHEBI:58210"/>
    </ligand>
</feature>
<gene>
    <name evidence="11 13" type="primary">pyrD</name>
    <name evidence="13" type="ORF">LEP1GSC063_1975</name>
</gene>
<evidence type="ECO:0000256" key="3">
    <source>
        <dbReference type="ARBA" id="ARBA00005161"/>
    </source>
</evidence>